<protein>
    <submittedName>
        <fullName evidence="2">(salmon louse) hypothetical protein</fullName>
    </submittedName>
</protein>
<dbReference type="Pfam" id="PF13843">
    <property type="entry name" value="DDE_Tnp_1_7"/>
    <property type="match status" value="1"/>
</dbReference>
<name>A0A7R8CJI0_LEPSM</name>
<evidence type="ECO:0000313" key="2">
    <source>
        <dbReference type="EMBL" id="CAF2792943.1"/>
    </source>
</evidence>
<dbReference type="AlphaFoldDB" id="A0A7R8CJI0"/>
<dbReference type="InterPro" id="IPR029526">
    <property type="entry name" value="PGBD"/>
</dbReference>
<dbReference type="PANTHER" id="PTHR47272:SF1">
    <property type="entry name" value="PIGGYBAC TRANSPOSABLE ELEMENT-DERIVED PROTEIN 3-LIKE"/>
    <property type="match status" value="1"/>
</dbReference>
<dbReference type="PANTHER" id="PTHR47272">
    <property type="entry name" value="DDE_TNP_1_7 DOMAIN-CONTAINING PROTEIN"/>
    <property type="match status" value="1"/>
</dbReference>
<dbReference type="EMBL" id="HG994589">
    <property type="protein sequence ID" value="CAF2792943.1"/>
    <property type="molecule type" value="Genomic_DNA"/>
</dbReference>
<dbReference type="Proteomes" id="UP000675881">
    <property type="component" value="Chromosome 10"/>
</dbReference>
<evidence type="ECO:0000259" key="1">
    <source>
        <dbReference type="Pfam" id="PF13843"/>
    </source>
</evidence>
<gene>
    <name evidence="2" type="ORF">LSAA_2308</name>
</gene>
<dbReference type="OrthoDB" id="6379538at2759"/>
<proteinExistence type="predicted"/>
<reference evidence="2" key="1">
    <citation type="submission" date="2021-02" db="EMBL/GenBank/DDBJ databases">
        <authorList>
            <person name="Bekaert M."/>
        </authorList>
    </citation>
    <scope>NUCLEOTIDE SEQUENCE</scope>
    <source>
        <strain evidence="2">IoA-00</strain>
    </source>
</reference>
<sequence>MYQEKKLLPLSVVHHRVPFKNKKINTCCEVLNILASLKGLEKIPIIIQLNTLKKQVEAILKILSDVEDDIAKSISFLIEQYLLRHGKGREYRGQPRSRRLKNDAVPSVWSKQSNTVMKPFLLITTTKANFKTQKTFQRMKNPFFFNIEEDVINEWTPNRNKRKQNNVLKASNNNNNVHPPFPPYLVTPTDENPDNLLPINYFKRFFIDELLDQIVYQSNIHAIQKNPNKPLNISREELEQWIEICKRMYLTKISVTWLYWSSDSLSVDFANVMSRQRWEEIKTNFYLVDNSSIDQNDRHTKVRLLVDYLRGKFQNTPKTEHLSIDEQIVPFKALAEIISEHVNHKLYIDNWFTSIPLIEQFGDERNLVLWNNSSPAESQDCHSKMTRNWPL</sequence>
<keyword evidence="3" id="KW-1185">Reference proteome</keyword>
<evidence type="ECO:0000313" key="3">
    <source>
        <dbReference type="Proteomes" id="UP000675881"/>
    </source>
</evidence>
<organism evidence="2 3">
    <name type="scientific">Lepeophtheirus salmonis</name>
    <name type="common">Salmon louse</name>
    <name type="synonym">Caligus salmonis</name>
    <dbReference type="NCBI Taxonomy" id="72036"/>
    <lineage>
        <taxon>Eukaryota</taxon>
        <taxon>Metazoa</taxon>
        <taxon>Ecdysozoa</taxon>
        <taxon>Arthropoda</taxon>
        <taxon>Crustacea</taxon>
        <taxon>Multicrustacea</taxon>
        <taxon>Hexanauplia</taxon>
        <taxon>Copepoda</taxon>
        <taxon>Siphonostomatoida</taxon>
        <taxon>Caligidae</taxon>
        <taxon>Lepeophtheirus</taxon>
    </lineage>
</organism>
<accession>A0A7R8CJI0</accession>
<feature type="domain" description="PiggyBac transposable element-derived protein" evidence="1">
    <location>
        <begin position="198"/>
        <end position="333"/>
    </location>
</feature>